<dbReference type="InterPro" id="IPR050295">
    <property type="entry name" value="Plant_2OG-oxidoreductases"/>
</dbReference>
<reference evidence="5" key="1">
    <citation type="journal article" date="2009" name="Rice">
        <title>De Novo Next Generation Sequencing of Plant Genomes.</title>
        <authorList>
            <person name="Rounsley S."/>
            <person name="Marri P.R."/>
            <person name="Yu Y."/>
            <person name="He R."/>
            <person name="Sisneros N."/>
            <person name="Goicoechea J.L."/>
            <person name="Lee S.J."/>
            <person name="Angelova A."/>
            <person name="Kudrna D."/>
            <person name="Luo M."/>
            <person name="Affourtit J."/>
            <person name="Desany B."/>
            <person name="Knight J."/>
            <person name="Niazi F."/>
            <person name="Egholm M."/>
            <person name="Wing R.A."/>
        </authorList>
    </citation>
    <scope>NUCLEOTIDE SEQUENCE [LARGE SCALE GENOMIC DNA]</scope>
    <source>
        <strain evidence="5">cv. IRGC 105608</strain>
    </source>
</reference>
<dbReference type="Proteomes" id="UP000026960">
    <property type="component" value="Chromosome 10"/>
</dbReference>
<dbReference type="GO" id="GO:0016491">
    <property type="term" value="F:oxidoreductase activity"/>
    <property type="evidence" value="ECO:0007669"/>
    <property type="project" value="UniProtKB-KW"/>
</dbReference>
<dbReference type="InterPro" id="IPR026992">
    <property type="entry name" value="DIOX_N"/>
</dbReference>
<evidence type="ECO:0000313" key="5">
    <source>
        <dbReference type="EnsemblPlants" id="OBART10G18370.1"/>
    </source>
</evidence>
<dbReference type="SUPFAM" id="SSF51197">
    <property type="entry name" value="Clavaminate synthase-like"/>
    <property type="match status" value="2"/>
</dbReference>
<proteinExistence type="predicted"/>
<evidence type="ECO:0000256" key="1">
    <source>
        <dbReference type="ARBA" id="ARBA00022723"/>
    </source>
</evidence>
<dbReference type="GO" id="GO:0046872">
    <property type="term" value="F:metal ion binding"/>
    <property type="evidence" value="ECO:0007669"/>
    <property type="project" value="UniProtKB-KW"/>
</dbReference>
<keyword evidence="1" id="KW-0479">Metal-binding</keyword>
<feature type="domain" description="Non-haem dioxygenase N-terminal" evidence="4">
    <location>
        <begin position="53"/>
        <end position="90"/>
    </location>
</feature>
<dbReference type="eggNOG" id="KOG0143">
    <property type="taxonomic scope" value="Eukaryota"/>
</dbReference>
<dbReference type="InterPro" id="IPR027443">
    <property type="entry name" value="IPNS-like_sf"/>
</dbReference>
<evidence type="ECO:0000313" key="6">
    <source>
        <dbReference type="Proteomes" id="UP000026960"/>
    </source>
</evidence>
<protein>
    <recommendedName>
        <fullName evidence="4">Non-haem dioxygenase N-terminal domain-containing protein</fullName>
    </recommendedName>
</protein>
<dbReference type="EnsemblPlants" id="OBART10G18370.1">
    <property type="protein sequence ID" value="OBART10G18370.1"/>
    <property type="gene ID" value="OBART10G18370"/>
</dbReference>
<accession>A0A0D3HGJ9</accession>
<reference evidence="5" key="2">
    <citation type="submission" date="2015-03" db="UniProtKB">
        <authorList>
            <consortium name="EnsemblPlants"/>
        </authorList>
    </citation>
    <scope>IDENTIFICATION</scope>
</reference>
<name>A0A0D3HGJ9_9ORYZ</name>
<dbReference type="HOGENOM" id="CLU_1605217_0_0_1"/>
<dbReference type="PANTHER" id="PTHR47991">
    <property type="entry name" value="OXOGLUTARATE/IRON-DEPENDENT DIOXYGENASE"/>
    <property type="match status" value="1"/>
</dbReference>
<dbReference type="Gene3D" id="2.60.120.330">
    <property type="entry name" value="B-lactam Antibiotic, Isopenicillin N Synthase, Chain"/>
    <property type="match status" value="2"/>
</dbReference>
<keyword evidence="2" id="KW-0560">Oxidoreductase</keyword>
<evidence type="ECO:0000256" key="3">
    <source>
        <dbReference type="ARBA" id="ARBA00023004"/>
    </source>
</evidence>
<dbReference type="AlphaFoldDB" id="A0A0D3HGJ9"/>
<dbReference type="Gramene" id="OBART10G18370.1">
    <property type="protein sequence ID" value="OBART10G18370.1"/>
    <property type="gene ID" value="OBART10G18370"/>
</dbReference>
<dbReference type="STRING" id="65489.A0A0D3HGJ9"/>
<sequence>MAEARTIGSISVPNVQELAGTCNGTDEQIPERYIRPEVSSDEVIKNNHGDMSIPIIDLDKLISPQSSQEECVKLISACQYWGFFQILSNGKFRSVEHRAVVHPSRERISAALFYYPCQDLAISPLPDFVKDGKVKYKTISYQDLLTEYFTAELDGRNRLEKLKLEP</sequence>
<keyword evidence="3" id="KW-0408">Iron</keyword>
<evidence type="ECO:0000256" key="2">
    <source>
        <dbReference type="ARBA" id="ARBA00023002"/>
    </source>
</evidence>
<evidence type="ECO:0000259" key="4">
    <source>
        <dbReference type="Pfam" id="PF14226"/>
    </source>
</evidence>
<dbReference type="PaxDb" id="65489-OBART10G18370.1"/>
<dbReference type="Pfam" id="PF14226">
    <property type="entry name" value="DIOX_N"/>
    <property type="match status" value="1"/>
</dbReference>
<keyword evidence="6" id="KW-1185">Reference proteome</keyword>
<organism evidence="5">
    <name type="scientific">Oryza barthii</name>
    <dbReference type="NCBI Taxonomy" id="65489"/>
    <lineage>
        <taxon>Eukaryota</taxon>
        <taxon>Viridiplantae</taxon>
        <taxon>Streptophyta</taxon>
        <taxon>Embryophyta</taxon>
        <taxon>Tracheophyta</taxon>
        <taxon>Spermatophyta</taxon>
        <taxon>Magnoliopsida</taxon>
        <taxon>Liliopsida</taxon>
        <taxon>Poales</taxon>
        <taxon>Poaceae</taxon>
        <taxon>BOP clade</taxon>
        <taxon>Oryzoideae</taxon>
        <taxon>Oryzeae</taxon>
        <taxon>Oryzinae</taxon>
        <taxon>Oryza</taxon>
    </lineage>
</organism>